<dbReference type="AlphaFoldDB" id="A0A426V438"/>
<dbReference type="Proteomes" id="UP000277256">
    <property type="component" value="Unassembled WGS sequence"/>
</dbReference>
<reference evidence="4 5" key="1">
    <citation type="submission" date="2018-12" db="EMBL/GenBank/DDBJ databases">
        <title>Glycomyces sp. YIM 121974 draft genome.</title>
        <authorList>
            <person name="Li Q."/>
        </authorList>
    </citation>
    <scope>NUCLEOTIDE SEQUENCE [LARGE SCALE GENOMIC DNA]</scope>
    <source>
        <strain evidence="4 5">YIM 121974</strain>
    </source>
</reference>
<dbReference type="OrthoDB" id="9805113at2"/>
<sequence length="401" mass="44043">MGRPAGASRGVPVASEVVVVHANETPPEWWDAAVFLAGPLPRSAAVPSWNPEAVRHLRERWRHDGRLVVFTPELREGVLADYTGQIEWEHRGLHDADVILFWVPRDLETMPALTTNIEYGAWYDSGKVVFGAPPSAPKNEYLRYLAESRGVPVADRLDAAAGAALDLIGAGARREGGERSVPLLVWRTESFQTWYGAQRAAGNVLEGARLEWTFRVGARREAVVYWAAHVQVRVAAEDRVKSNEVVISRPDTAQVLLYRPGPSLDETAVVLVREFRSPASTADGFVHELPGGSSREESDPAAQALAEVREETGLRLTADRLRPIGSRQVAATMSGHRAHLFAAEVTEAELRWLAEQRGTAHGEGDSERTWVEIATWGEVRKRGLADWATLGMIAQALDLAP</sequence>
<evidence type="ECO:0000313" key="5">
    <source>
        <dbReference type="Proteomes" id="UP000277256"/>
    </source>
</evidence>
<gene>
    <name evidence="4" type="ORF">EIW28_02140</name>
</gene>
<evidence type="ECO:0000313" key="4">
    <source>
        <dbReference type="EMBL" id="RRS01590.1"/>
    </source>
</evidence>
<dbReference type="Gene3D" id="3.40.50.450">
    <property type="match status" value="1"/>
</dbReference>
<dbReference type="PANTHER" id="PTHR11839:SF18">
    <property type="entry name" value="NUDIX HYDROLASE DOMAIN-CONTAINING PROTEIN"/>
    <property type="match status" value="1"/>
</dbReference>
<dbReference type="Gene3D" id="3.90.79.10">
    <property type="entry name" value="Nucleoside Triphosphate Pyrophosphohydrolase"/>
    <property type="match status" value="1"/>
</dbReference>
<evidence type="ECO:0000256" key="2">
    <source>
        <dbReference type="ARBA" id="ARBA00022801"/>
    </source>
</evidence>
<keyword evidence="5" id="KW-1185">Reference proteome</keyword>
<feature type="domain" description="Nudix hydrolase" evidence="3">
    <location>
        <begin position="248"/>
        <end position="394"/>
    </location>
</feature>
<dbReference type="InterPro" id="IPR015797">
    <property type="entry name" value="NUDIX_hydrolase-like_dom_sf"/>
</dbReference>
<dbReference type="GO" id="GO:0016787">
    <property type="term" value="F:hydrolase activity"/>
    <property type="evidence" value="ECO:0007669"/>
    <property type="project" value="UniProtKB-KW"/>
</dbReference>
<dbReference type="GO" id="GO:0006753">
    <property type="term" value="P:nucleoside phosphate metabolic process"/>
    <property type="evidence" value="ECO:0007669"/>
    <property type="project" value="TreeGrafter"/>
</dbReference>
<keyword evidence="2 4" id="KW-0378">Hydrolase</keyword>
<evidence type="ECO:0000259" key="3">
    <source>
        <dbReference type="PROSITE" id="PS51462"/>
    </source>
</evidence>
<protein>
    <submittedName>
        <fullName evidence="4">NUDIX hydrolase</fullName>
    </submittedName>
</protein>
<name>A0A426V438_9ACTN</name>
<dbReference type="InterPro" id="IPR000086">
    <property type="entry name" value="NUDIX_hydrolase_dom"/>
</dbReference>
<dbReference type="InterPro" id="IPR039470">
    <property type="entry name" value="Nuc_deoxyri_tr2"/>
</dbReference>
<dbReference type="GO" id="GO:0019693">
    <property type="term" value="P:ribose phosphate metabolic process"/>
    <property type="evidence" value="ECO:0007669"/>
    <property type="project" value="TreeGrafter"/>
</dbReference>
<dbReference type="PROSITE" id="PS51462">
    <property type="entry name" value="NUDIX"/>
    <property type="match status" value="1"/>
</dbReference>
<comment type="caution">
    <text evidence="4">The sequence shown here is derived from an EMBL/GenBank/DDBJ whole genome shotgun (WGS) entry which is preliminary data.</text>
</comment>
<proteinExistence type="predicted"/>
<dbReference type="Pfam" id="PF15891">
    <property type="entry name" value="Nuc_deoxyri_tr2"/>
    <property type="match status" value="1"/>
</dbReference>
<organism evidence="4 5">
    <name type="scientific">Glycomyces terrestris</name>
    <dbReference type="NCBI Taxonomy" id="2493553"/>
    <lineage>
        <taxon>Bacteria</taxon>
        <taxon>Bacillati</taxon>
        <taxon>Actinomycetota</taxon>
        <taxon>Actinomycetes</taxon>
        <taxon>Glycomycetales</taxon>
        <taxon>Glycomycetaceae</taxon>
        <taxon>Glycomyces</taxon>
    </lineage>
</organism>
<dbReference type="EMBL" id="RSEB01000001">
    <property type="protein sequence ID" value="RRS01590.1"/>
    <property type="molecule type" value="Genomic_DNA"/>
</dbReference>
<dbReference type="PANTHER" id="PTHR11839">
    <property type="entry name" value="UDP/ADP-SUGAR PYROPHOSPHATASE"/>
    <property type="match status" value="1"/>
</dbReference>
<dbReference type="SUPFAM" id="SSF55811">
    <property type="entry name" value="Nudix"/>
    <property type="match status" value="1"/>
</dbReference>
<evidence type="ECO:0000256" key="1">
    <source>
        <dbReference type="ARBA" id="ARBA00001946"/>
    </source>
</evidence>
<comment type="cofactor">
    <cofactor evidence="1">
        <name>Mg(2+)</name>
        <dbReference type="ChEBI" id="CHEBI:18420"/>
    </cofactor>
</comment>
<accession>A0A426V438</accession>